<evidence type="ECO:0000313" key="6">
    <source>
        <dbReference type="EMBL" id="NDV36628.1"/>
    </source>
</evidence>
<dbReference type="GO" id="GO:0003727">
    <property type="term" value="F:single-stranded RNA binding"/>
    <property type="evidence" value="ECO:0007669"/>
    <property type="project" value="TreeGrafter"/>
</dbReference>
<dbReference type="GO" id="GO:0005730">
    <property type="term" value="C:nucleolus"/>
    <property type="evidence" value="ECO:0007669"/>
    <property type="project" value="TreeGrafter"/>
</dbReference>
<evidence type="ECO:0000256" key="5">
    <source>
        <dbReference type="ARBA" id="ARBA00022801"/>
    </source>
</evidence>
<dbReference type="GO" id="GO:0006281">
    <property type="term" value="P:DNA repair"/>
    <property type="evidence" value="ECO:0007669"/>
    <property type="project" value="InterPro"/>
</dbReference>
<accession>A0A6B2LIW6</accession>
<organism evidence="6">
    <name type="scientific">Arcella intermedia</name>
    <dbReference type="NCBI Taxonomy" id="1963864"/>
    <lineage>
        <taxon>Eukaryota</taxon>
        <taxon>Amoebozoa</taxon>
        <taxon>Tubulinea</taxon>
        <taxon>Elardia</taxon>
        <taxon>Arcellinida</taxon>
        <taxon>Sphaerothecina</taxon>
        <taxon>Arcellidae</taxon>
        <taxon>Arcella</taxon>
    </lineage>
</organism>
<comment type="subcellular location">
    <subcellularLocation>
        <location evidence="1">Cytoplasm</location>
    </subcellularLocation>
</comment>
<evidence type="ECO:0000256" key="3">
    <source>
        <dbReference type="ARBA" id="ARBA00022722"/>
    </source>
</evidence>
<keyword evidence="3" id="KW-0540">Nuclease</keyword>
<dbReference type="EMBL" id="GIBP01007659">
    <property type="protein sequence ID" value="NDV36628.1"/>
    <property type="molecule type" value="Transcribed_RNA"/>
</dbReference>
<dbReference type="PANTHER" id="PTHR28511:SF1">
    <property type="entry name" value="ENDONUCLEASE V"/>
    <property type="match status" value="1"/>
</dbReference>
<sequence>MDYKDEEVRKAWELEQIELKKQLVTTNLFDWNLDDGSLKYVAGVDISFVKGNEVDACACLIILTWPELKVVHSSFEMVQLTLPYIPGFLAFREVNFLVKLLDKLKAEKPEIYPQLVFVDGNGYLHPRGFGLACHLGVLTGLPCIGVGKTLMYVDGLEIKGVKQKFKKECLKPGDYSLLVGESSQVWGAVSPIPSTPHHSLSHLHHSPFSPPPSP</sequence>
<reference evidence="6" key="1">
    <citation type="journal article" date="2020" name="J. Eukaryot. Microbiol.">
        <title>De novo Sequencing, Assembly and Annotation of the Transcriptome for the Free-Living Testate Amoeba Arcella intermedia.</title>
        <authorList>
            <person name="Ribeiro G.M."/>
            <person name="Porfirio-Sousa A.L."/>
            <person name="Maurer-Alcala X.X."/>
            <person name="Katz L.A."/>
            <person name="Lahr D.J.G."/>
        </authorList>
    </citation>
    <scope>NUCLEOTIDE SEQUENCE</scope>
</reference>
<dbReference type="AlphaFoldDB" id="A0A6B2LIW6"/>
<protein>
    <recommendedName>
        <fullName evidence="7">Endonuclease V</fullName>
    </recommendedName>
</protein>
<name>A0A6B2LIW6_9EUKA</name>
<dbReference type="Pfam" id="PF04493">
    <property type="entry name" value="Endonuclease_5"/>
    <property type="match status" value="1"/>
</dbReference>
<evidence type="ECO:0000256" key="1">
    <source>
        <dbReference type="ARBA" id="ARBA00004496"/>
    </source>
</evidence>
<evidence type="ECO:0000256" key="4">
    <source>
        <dbReference type="ARBA" id="ARBA00022759"/>
    </source>
</evidence>
<dbReference type="GO" id="GO:0016891">
    <property type="term" value="F:RNA endonuclease activity producing 5'-phosphomonoesters, hydrolytic mechanism"/>
    <property type="evidence" value="ECO:0007669"/>
    <property type="project" value="TreeGrafter"/>
</dbReference>
<dbReference type="Gene3D" id="3.30.2170.10">
    <property type="entry name" value="archaeoglobus fulgidus dsm 4304 superfamily"/>
    <property type="match status" value="1"/>
</dbReference>
<keyword evidence="4" id="KW-0255">Endonuclease</keyword>
<evidence type="ECO:0000256" key="2">
    <source>
        <dbReference type="ARBA" id="ARBA00022490"/>
    </source>
</evidence>
<proteinExistence type="predicted"/>
<evidence type="ECO:0008006" key="7">
    <source>
        <dbReference type="Google" id="ProtNLM"/>
    </source>
</evidence>
<keyword evidence="5" id="KW-0378">Hydrolase</keyword>
<dbReference type="InterPro" id="IPR007581">
    <property type="entry name" value="Endonuclease-V"/>
</dbReference>
<dbReference type="CDD" id="cd06559">
    <property type="entry name" value="Endonuclease_V"/>
    <property type="match status" value="1"/>
</dbReference>
<dbReference type="PANTHER" id="PTHR28511">
    <property type="entry name" value="ENDONUCLEASE V"/>
    <property type="match status" value="1"/>
</dbReference>
<keyword evidence="2" id="KW-0963">Cytoplasm</keyword>
<dbReference type="GO" id="GO:0005737">
    <property type="term" value="C:cytoplasm"/>
    <property type="evidence" value="ECO:0007669"/>
    <property type="project" value="UniProtKB-SubCell"/>
</dbReference>